<feature type="compositionally biased region" description="Polar residues" evidence="1">
    <location>
        <begin position="95"/>
        <end position="104"/>
    </location>
</feature>
<feature type="region of interest" description="Disordered" evidence="1">
    <location>
        <begin position="95"/>
        <end position="120"/>
    </location>
</feature>
<gene>
    <name evidence="2" type="ORF">AK812_SmicGene41925</name>
</gene>
<proteinExistence type="predicted"/>
<feature type="region of interest" description="Disordered" evidence="1">
    <location>
        <begin position="1"/>
        <end position="24"/>
    </location>
</feature>
<organism evidence="2 3">
    <name type="scientific">Symbiodinium microadriaticum</name>
    <name type="common">Dinoflagellate</name>
    <name type="synonym">Zooxanthella microadriatica</name>
    <dbReference type="NCBI Taxonomy" id="2951"/>
    <lineage>
        <taxon>Eukaryota</taxon>
        <taxon>Sar</taxon>
        <taxon>Alveolata</taxon>
        <taxon>Dinophyceae</taxon>
        <taxon>Suessiales</taxon>
        <taxon>Symbiodiniaceae</taxon>
        <taxon>Symbiodinium</taxon>
    </lineage>
</organism>
<protein>
    <submittedName>
        <fullName evidence="2">Uncharacterized protein</fullName>
    </submittedName>
</protein>
<feature type="compositionally biased region" description="Polar residues" evidence="1">
    <location>
        <begin position="15"/>
        <end position="24"/>
    </location>
</feature>
<name>A0A1Q9C4X1_SYMMI</name>
<evidence type="ECO:0000313" key="2">
    <source>
        <dbReference type="EMBL" id="OLP77957.1"/>
    </source>
</evidence>
<reference evidence="2 3" key="1">
    <citation type="submission" date="2016-02" db="EMBL/GenBank/DDBJ databases">
        <title>Genome analysis of coral dinoflagellate symbionts highlights evolutionary adaptations to a symbiotic lifestyle.</title>
        <authorList>
            <person name="Aranda M."/>
            <person name="Li Y."/>
            <person name="Liew Y.J."/>
            <person name="Baumgarten S."/>
            <person name="Simakov O."/>
            <person name="Wilson M."/>
            <person name="Piel J."/>
            <person name="Ashoor H."/>
            <person name="Bougouffa S."/>
            <person name="Bajic V.B."/>
            <person name="Ryu T."/>
            <person name="Ravasi T."/>
            <person name="Bayer T."/>
            <person name="Micklem G."/>
            <person name="Kim H."/>
            <person name="Bhak J."/>
            <person name="Lajeunesse T.C."/>
            <person name="Voolstra C.R."/>
        </authorList>
    </citation>
    <scope>NUCLEOTIDE SEQUENCE [LARGE SCALE GENOMIC DNA]</scope>
    <source>
        <strain evidence="2 3">CCMP2467</strain>
    </source>
</reference>
<accession>A0A1Q9C4X1</accession>
<feature type="compositionally biased region" description="Basic and acidic residues" evidence="1">
    <location>
        <begin position="1"/>
        <end position="10"/>
    </location>
</feature>
<dbReference type="EMBL" id="LSRX01001685">
    <property type="protein sequence ID" value="OLP77957.1"/>
    <property type="molecule type" value="Genomic_DNA"/>
</dbReference>
<comment type="caution">
    <text evidence="2">The sequence shown here is derived from an EMBL/GenBank/DDBJ whole genome shotgun (WGS) entry which is preliminary data.</text>
</comment>
<keyword evidence="3" id="KW-1185">Reference proteome</keyword>
<dbReference type="AlphaFoldDB" id="A0A1Q9C4X1"/>
<evidence type="ECO:0000256" key="1">
    <source>
        <dbReference type="SAM" id="MobiDB-lite"/>
    </source>
</evidence>
<evidence type="ECO:0000313" key="3">
    <source>
        <dbReference type="Proteomes" id="UP000186817"/>
    </source>
</evidence>
<sequence length="120" mass="12700">MPPSSEEVKGGGESVQVSGDTSVPWQHNAVQVPVQPANYGPQRLGAGIGYDFKACRHPTLTTCRDMIDVMTPIQVIMKNNSQAMFTGACNQRASASSLRGNRQDATPAVHPSGLAFSTGQ</sequence>
<dbReference type="Proteomes" id="UP000186817">
    <property type="component" value="Unassembled WGS sequence"/>
</dbReference>